<feature type="compositionally biased region" description="Polar residues" evidence="1">
    <location>
        <begin position="145"/>
        <end position="160"/>
    </location>
</feature>
<reference evidence="2" key="2">
    <citation type="journal article" date="2020" name="Nat. Commun.">
        <title>Large-scale genome sequencing of mycorrhizal fungi provides insights into the early evolution of symbiotic traits.</title>
        <authorList>
            <person name="Miyauchi S."/>
            <person name="Kiss E."/>
            <person name="Kuo A."/>
            <person name="Drula E."/>
            <person name="Kohler A."/>
            <person name="Sanchez-Garcia M."/>
            <person name="Morin E."/>
            <person name="Andreopoulos B."/>
            <person name="Barry K.W."/>
            <person name="Bonito G."/>
            <person name="Buee M."/>
            <person name="Carver A."/>
            <person name="Chen C."/>
            <person name="Cichocki N."/>
            <person name="Clum A."/>
            <person name="Culley D."/>
            <person name="Crous P.W."/>
            <person name="Fauchery L."/>
            <person name="Girlanda M."/>
            <person name="Hayes R.D."/>
            <person name="Keri Z."/>
            <person name="LaButti K."/>
            <person name="Lipzen A."/>
            <person name="Lombard V."/>
            <person name="Magnuson J."/>
            <person name="Maillard F."/>
            <person name="Murat C."/>
            <person name="Nolan M."/>
            <person name="Ohm R.A."/>
            <person name="Pangilinan J."/>
            <person name="Pereira M.F."/>
            <person name="Perotto S."/>
            <person name="Peter M."/>
            <person name="Pfister S."/>
            <person name="Riley R."/>
            <person name="Sitrit Y."/>
            <person name="Stielow J.B."/>
            <person name="Szollosi G."/>
            <person name="Zifcakova L."/>
            <person name="Stursova M."/>
            <person name="Spatafora J.W."/>
            <person name="Tedersoo L."/>
            <person name="Vaario L.M."/>
            <person name="Yamada A."/>
            <person name="Yan M."/>
            <person name="Wang P."/>
            <person name="Xu J."/>
            <person name="Bruns T."/>
            <person name="Baldrian P."/>
            <person name="Vilgalys R."/>
            <person name="Dunand C."/>
            <person name="Henrissat B."/>
            <person name="Grigoriev I.V."/>
            <person name="Hibbett D."/>
            <person name="Nagy L.G."/>
            <person name="Martin F.M."/>
        </authorList>
    </citation>
    <scope>NUCLEOTIDE SEQUENCE</scope>
    <source>
        <strain evidence="2">BED1</strain>
    </source>
</reference>
<evidence type="ECO:0000256" key="1">
    <source>
        <dbReference type="SAM" id="MobiDB-lite"/>
    </source>
</evidence>
<feature type="region of interest" description="Disordered" evidence="1">
    <location>
        <begin position="145"/>
        <end position="180"/>
    </location>
</feature>
<gene>
    <name evidence="2" type="ORF">L210DRAFT_3626875</name>
</gene>
<evidence type="ECO:0000313" key="3">
    <source>
        <dbReference type="Proteomes" id="UP001194468"/>
    </source>
</evidence>
<reference evidence="2" key="1">
    <citation type="submission" date="2019-10" db="EMBL/GenBank/DDBJ databases">
        <authorList>
            <consortium name="DOE Joint Genome Institute"/>
            <person name="Kuo A."/>
            <person name="Miyauchi S."/>
            <person name="Kiss E."/>
            <person name="Drula E."/>
            <person name="Kohler A."/>
            <person name="Sanchez-Garcia M."/>
            <person name="Andreopoulos B."/>
            <person name="Barry K.W."/>
            <person name="Bonito G."/>
            <person name="Buee M."/>
            <person name="Carver A."/>
            <person name="Chen C."/>
            <person name="Cichocki N."/>
            <person name="Clum A."/>
            <person name="Culley D."/>
            <person name="Crous P.W."/>
            <person name="Fauchery L."/>
            <person name="Girlanda M."/>
            <person name="Hayes R."/>
            <person name="Keri Z."/>
            <person name="LaButti K."/>
            <person name="Lipzen A."/>
            <person name="Lombard V."/>
            <person name="Magnuson J."/>
            <person name="Maillard F."/>
            <person name="Morin E."/>
            <person name="Murat C."/>
            <person name="Nolan M."/>
            <person name="Ohm R."/>
            <person name="Pangilinan J."/>
            <person name="Pereira M."/>
            <person name="Perotto S."/>
            <person name="Peter M."/>
            <person name="Riley R."/>
            <person name="Sitrit Y."/>
            <person name="Stielow B."/>
            <person name="Szollosi G."/>
            <person name="Zifcakova L."/>
            <person name="Stursova M."/>
            <person name="Spatafora J.W."/>
            <person name="Tedersoo L."/>
            <person name="Vaario L.-M."/>
            <person name="Yamada A."/>
            <person name="Yan M."/>
            <person name="Wang P."/>
            <person name="Xu J."/>
            <person name="Bruns T."/>
            <person name="Baldrian P."/>
            <person name="Vilgalys R."/>
            <person name="Henrissat B."/>
            <person name="Grigoriev I.V."/>
            <person name="Hibbett D."/>
            <person name="Nagy L.G."/>
            <person name="Martin F.M."/>
        </authorList>
    </citation>
    <scope>NUCLEOTIDE SEQUENCE</scope>
    <source>
        <strain evidence="2">BED1</strain>
    </source>
</reference>
<organism evidence="2 3">
    <name type="scientific">Boletus edulis BED1</name>
    <dbReference type="NCBI Taxonomy" id="1328754"/>
    <lineage>
        <taxon>Eukaryota</taxon>
        <taxon>Fungi</taxon>
        <taxon>Dikarya</taxon>
        <taxon>Basidiomycota</taxon>
        <taxon>Agaricomycotina</taxon>
        <taxon>Agaricomycetes</taxon>
        <taxon>Agaricomycetidae</taxon>
        <taxon>Boletales</taxon>
        <taxon>Boletineae</taxon>
        <taxon>Boletaceae</taxon>
        <taxon>Boletoideae</taxon>
        <taxon>Boletus</taxon>
    </lineage>
</organism>
<evidence type="ECO:0000313" key="2">
    <source>
        <dbReference type="EMBL" id="KAF8450220.1"/>
    </source>
</evidence>
<dbReference type="Proteomes" id="UP001194468">
    <property type="component" value="Unassembled WGS sequence"/>
</dbReference>
<name>A0AAD4C5W1_BOLED</name>
<sequence>MTYDHSPVTQAYWIHPRPPVPTVSAHAAPNTSRNRIIPVLKGLYRYKGFVTVRTRCRAPWNYENHPEFERVEVSSCFPSAQLQTRVKVIDLMVLTANTKGIPATFIVTLVICHQFDLDVSIVPGPPSVGLTCSLLSSGGVISPAVASSTSTHRGGLSSETSNEKYQMDRLSAELTSSELQ</sequence>
<keyword evidence="3" id="KW-1185">Reference proteome</keyword>
<protein>
    <submittedName>
        <fullName evidence="2">Uncharacterized protein</fullName>
    </submittedName>
</protein>
<accession>A0AAD4C5W1</accession>
<comment type="caution">
    <text evidence="2">The sequence shown here is derived from an EMBL/GenBank/DDBJ whole genome shotgun (WGS) entry which is preliminary data.</text>
</comment>
<feature type="compositionally biased region" description="Basic and acidic residues" evidence="1">
    <location>
        <begin position="161"/>
        <end position="171"/>
    </location>
</feature>
<dbReference type="AlphaFoldDB" id="A0AAD4C5W1"/>
<proteinExistence type="predicted"/>
<dbReference type="EMBL" id="WHUW01000002">
    <property type="protein sequence ID" value="KAF8450220.1"/>
    <property type="molecule type" value="Genomic_DNA"/>
</dbReference>